<dbReference type="PANTHER" id="PTHR37946:SF1">
    <property type="entry name" value="SLL1969 PROTEIN"/>
    <property type="match status" value="1"/>
</dbReference>
<proteinExistence type="predicted"/>
<dbReference type="InterPro" id="IPR029058">
    <property type="entry name" value="AB_hydrolase_fold"/>
</dbReference>
<sequence length="329" mass="36794">MAQDRFADLRTELTERLRHFWRPDPSGDGSADVAPEASAGFARADRVPEEVAREIVDNYDDDPQHTRNIDEDESEALPLLARVRPRGMFNDDWRARPTPTHPWPVVLIHGTGSTKGDWQELGTELREDGWAVFAPDFGNRATALVEESAEQIGAYIDAVLQVTGAEQVILVGHSQGGILARYWMRLLGGAPKVRHLVCLAVPNHGTTMGGVVNPVIRTQLAENIANSIVHAWFGPSGFQQIHGHPIIEAINEDGDLDEGVSYTCIATRADTVIQPPETCFLEVPEGEDPDRVQNLWIQDIEPRAVVLHRDLPWDWRVRRMVRMALDHLR</sequence>
<keyword evidence="4" id="KW-1185">Reference proteome</keyword>
<dbReference type="AlphaFoldDB" id="M1NNQ2"/>
<dbReference type="STRING" id="1121362.A605_00505"/>
<dbReference type="Pfam" id="PF00561">
    <property type="entry name" value="Abhydrolase_1"/>
    <property type="match status" value="1"/>
</dbReference>
<evidence type="ECO:0000256" key="1">
    <source>
        <dbReference type="SAM" id="MobiDB-lite"/>
    </source>
</evidence>
<feature type="domain" description="AB hydrolase-1" evidence="2">
    <location>
        <begin position="104"/>
        <end position="203"/>
    </location>
</feature>
<dbReference type="PATRIC" id="fig|1121362.3.peg.96"/>
<dbReference type="PANTHER" id="PTHR37946">
    <property type="entry name" value="SLL1969 PROTEIN"/>
    <property type="match status" value="1"/>
</dbReference>
<gene>
    <name evidence="3" type="ORF">A605_00505</name>
</gene>
<evidence type="ECO:0000313" key="3">
    <source>
        <dbReference type="EMBL" id="AGF71117.1"/>
    </source>
</evidence>
<dbReference type="GO" id="GO:0003824">
    <property type="term" value="F:catalytic activity"/>
    <property type="evidence" value="ECO:0007669"/>
    <property type="project" value="UniProtKB-ARBA"/>
</dbReference>
<dbReference type="KEGG" id="chn:A605_00505"/>
<protein>
    <submittedName>
        <fullName evidence="3">Triacylglycerol lipase</fullName>
    </submittedName>
</protein>
<dbReference type="Gene3D" id="3.40.50.1820">
    <property type="entry name" value="alpha/beta hydrolase"/>
    <property type="match status" value="1"/>
</dbReference>
<dbReference type="InterPro" id="IPR000073">
    <property type="entry name" value="AB_hydrolase_1"/>
</dbReference>
<dbReference type="EMBL" id="CP003697">
    <property type="protein sequence ID" value="AGF71117.1"/>
    <property type="molecule type" value="Genomic_DNA"/>
</dbReference>
<dbReference type="HOGENOM" id="CLU_029537_2_0_11"/>
<name>M1NNQ2_9CORY</name>
<accession>M1NNQ2</accession>
<feature type="region of interest" description="Disordered" evidence="1">
    <location>
        <begin position="20"/>
        <end position="46"/>
    </location>
</feature>
<evidence type="ECO:0000313" key="4">
    <source>
        <dbReference type="Proteomes" id="UP000011723"/>
    </source>
</evidence>
<dbReference type="Proteomes" id="UP000011723">
    <property type="component" value="Chromosome"/>
</dbReference>
<dbReference type="eggNOG" id="COG1075">
    <property type="taxonomic scope" value="Bacteria"/>
</dbReference>
<dbReference type="RefSeq" id="WP_015399541.1">
    <property type="nucleotide sequence ID" value="NC_020302.1"/>
</dbReference>
<dbReference type="SUPFAM" id="SSF53474">
    <property type="entry name" value="alpha/beta-Hydrolases"/>
    <property type="match status" value="1"/>
</dbReference>
<organism evidence="3 4">
    <name type="scientific">Corynebacterium halotolerans YIM 70093 = DSM 44683</name>
    <dbReference type="NCBI Taxonomy" id="1121362"/>
    <lineage>
        <taxon>Bacteria</taxon>
        <taxon>Bacillati</taxon>
        <taxon>Actinomycetota</taxon>
        <taxon>Actinomycetes</taxon>
        <taxon>Mycobacteriales</taxon>
        <taxon>Corynebacteriaceae</taxon>
        <taxon>Corynebacterium</taxon>
    </lineage>
</organism>
<evidence type="ECO:0000259" key="2">
    <source>
        <dbReference type="Pfam" id="PF00561"/>
    </source>
</evidence>
<reference evidence="3 4" key="1">
    <citation type="journal article" date="2012" name="Stand. Genomic Sci.">
        <title>Genome sequence of the halotolerant bacterium Corynebacterium halotolerans type strain YIM 70093(T) (= DSM 44683(T)).</title>
        <authorList>
            <person name="Ruckert C."/>
            <person name="Albersmeier A."/>
            <person name="Al-Dilaimi A."/>
            <person name="Niehaus K."/>
            <person name="Szczepanowski R."/>
            <person name="Kalinowski J."/>
        </authorList>
    </citation>
    <scope>NUCLEOTIDE SEQUENCE [LARGE SCALE GENOMIC DNA]</scope>
    <source>
        <strain evidence="3">YIM 70093</strain>
    </source>
</reference>